<dbReference type="GO" id="GO:0045944">
    <property type="term" value="P:positive regulation of transcription by RNA polymerase II"/>
    <property type="evidence" value="ECO:0007669"/>
    <property type="project" value="TreeGrafter"/>
</dbReference>
<dbReference type="Gene3D" id="4.10.240.10">
    <property type="entry name" value="Zn(2)-C6 fungal-type DNA-binding domain"/>
    <property type="match status" value="1"/>
</dbReference>
<dbReference type="PROSITE" id="PS50048">
    <property type="entry name" value="ZN2_CY6_FUNGAL_2"/>
    <property type="match status" value="1"/>
</dbReference>
<sequence length="617" mass="69461">MATRTKKITRTKTGCLTCRRRRKKCDEGKPECQNCLRNSFVCEGYQQQKAWQRAHSMGNDVPGARETPDFGPNEATMQAVDDWNDFVLPGSGAFREDLLFTSPTLDPTVDDLMNLTSPSSTANAWLGHTMAALLEDHVTPNASHTNEHQESAEELADIRSRSSTASSTDKDSSLCRRVTPPEHARRRSVSILQPLPFLVDGIQTQAERRVFDHYHKVVTHVLLLKTHSNPLVSILIPLALSQDGNSGLLDAIICLSASQYQYAVLAAGCGGDTAENAGIQKLKWQRHGRAVKHHIQLLSQLPKQSLAPESQKSGRQQLLILTMILYQFSLCEGNWSAGRRMHFNAARELIRQIYQDNSYDPAHHESFDIFVLNWFYFHDVCSSLTSPQDGPCIDLHRRCLNGAGAPLPATSLTMRYQAAHPSQTEVFLIGPHDGLLTILARIIRLHREHPLDEYGEQGLDMDVLTEGLAIEADLREWEYTYTDTQSANVAESYRLAAFILLWYTVHPHSPLDNEKVQLAVQEGLKLLEPIGANDSAQTCSLLPLFVFGVSTDSATQRPLIKAKIDRYGSWASIANIIEAGKFLEQWWRAADKMNQTHRRWWDWEVYLKANEIDIFLV</sequence>
<dbReference type="InterPro" id="IPR036864">
    <property type="entry name" value="Zn2-C6_fun-type_DNA-bd_sf"/>
</dbReference>
<evidence type="ECO:0000313" key="9">
    <source>
        <dbReference type="Proteomes" id="UP000019478"/>
    </source>
</evidence>
<keyword evidence="3" id="KW-0238">DNA-binding</keyword>
<accession>W9XTU5</accession>
<keyword evidence="2" id="KW-0805">Transcription regulation</keyword>
<protein>
    <recommendedName>
        <fullName evidence="7">Zn(2)-C6 fungal-type domain-containing protein</fullName>
    </recommendedName>
</protein>
<comment type="subcellular location">
    <subcellularLocation>
        <location evidence="1">Nucleus</location>
    </subcellularLocation>
</comment>
<dbReference type="HOGENOM" id="CLU_021380_2_0_1"/>
<dbReference type="GeneID" id="19168747"/>
<dbReference type="GO" id="GO:0008270">
    <property type="term" value="F:zinc ion binding"/>
    <property type="evidence" value="ECO:0007669"/>
    <property type="project" value="InterPro"/>
</dbReference>
<evidence type="ECO:0000256" key="1">
    <source>
        <dbReference type="ARBA" id="ARBA00004123"/>
    </source>
</evidence>
<dbReference type="SMART" id="SM00066">
    <property type="entry name" value="GAL4"/>
    <property type="match status" value="1"/>
</dbReference>
<keyword evidence="5" id="KW-0539">Nucleus</keyword>
<dbReference type="Proteomes" id="UP000019478">
    <property type="component" value="Unassembled WGS sequence"/>
</dbReference>
<feature type="domain" description="Zn(2)-C6 fungal-type" evidence="7">
    <location>
        <begin position="14"/>
        <end position="42"/>
    </location>
</feature>
<evidence type="ECO:0000313" key="8">
    <source>
        <dbReference type="EMBL" id="EXJ83962.1"/>
    </source>
</evidence>
<dbReference type="PANTHER" id="PTHR37534">
    <property type="entry name" value="TRANSCRIPTIONAL ACTIVATOR PROTEIN UGA3"/>
    <property type="match status" value="1"/>
</dbReference>
<dbReference type="EMBL" id="AMGY01000004">
    <property type="protein sequence ID" value="EXJ83962.1"/>
    <property type="molecule type" value="Genomic_DNA"/>
</dbReference>
<evidence type="ECO:0000256" key="5">
    <source>
        <dbReference type="ARBA" id="ARBA00023242"/>
    </source>
</evidence>
<dbReference type="RefSeq" id="XP_007732947.1">
    <property type="nucleotide sequence ID" value="XM_007734757.1"/>
</dbReference>
<feature type="compositionally biased region" description="Basic and acidic residues" evidence="6">
    <location>
        <begin position="145"/>
        <end position="160"/>
    </location>
</feature>
<evidence type="ECO:0000256" key="3">
    <source>
        <dbReference type="ARBA" id="ARBA00023125"/>
    </source>
</evidence>
<evidence type="ECO:0000256" key="6">
    <source>
        <dbReference type="SAM" id="MobiDB-lite"/>
    </source>
</evidence>
<comment type="caution">
    <text evidence="8">The sequence shown here is derived from an EMBL/GenBank/DDBJ whole genome shotgun (WGS) entry which is preliminary data.</text>
</comment>
<evidence type="ECO:0000256" key="4">
    <source>
        <dbReference type="ARBA" id="ARBA00023163"/>
    </source>
</evidence>
<dbReference type="InterPro" id="IPR001138">
    <property type="entry name" value="Zn2Cys6_DnaBD"/>
</dbReference>
<reference evidence="8 9" key="1">
    <citation type="submission" date="2013-03" db="EMBL/GenBank/DDBJ databases">
        <title>The Genome Sequence of Capronia epimyces CBS 606.96.</title>
        <authorList>
            <consortium name="The Broad Institute Genomics Platform"/>
            <person name="Cuomo C."/>
            <person name="de Hoog S."/>
            <person name="Gorbushina A."/>
            <person name="Walker B."/>
            <person name="Young S.K."/>
            <person name="Zeng Q."/>
            <person name="Gargeya S."/>
            <person name="Fitzgerald M."/>
            <person name="Haas B."/>
            <person name="Abouelleil A."/>
            <person name="Allen A.W."/>
            <person name="Alvarado L."/>
            <person name="Arachchi H.M."/>
            <person name="Berlin A.M."/>
            <person name="Chapman S.B."/>
            <person name="Gainer-Dewar J."/>
            <person name="Goldberg J."/>
            <person name="Griggs A."/>
            <person name="Gujja S."/>
            <person name="Hansen M."/>
            <person name="Howarth C."/>
            <person name="Imamovic A."/>
            <person name="Ireland A."/>
            <person name="Larimer J."/>
            <person name="McCowan C."/>
            <person name="Murphy C."/>
            <person name="Pearson M."/>
            <person name="Poon T.W."/>
            <person name="Priest M."/>
            <person name="Roberts A."/>
            <person name="Saif S."/>
            <person name="Shea T."/>
            <person name="Sisk P."/>
            <person name="Sykes S."/>
            <person name="Wortman J."/>
            <person name="Nusbaum C."/>
            <person name="Birren B."/>
        </authorList>
    </citation>
    <scope>NUCLEOTIDE SEQUENCE [LARGE SCALE GENOMIC DNA]</scope>
    <source>
        <strain evidence="8 9">CBS 606.96</strain>
    </source>
</reference>
<dbReference type="CDD" id="cd00067">
    <property type="entry name" value="GAL4"/>
    <property type="match status" value="1"/>
</dbReference>
<dbReference type="Pfam" id="PF11951">
    <property type="entry name" value="Fungal_trans_2"/>
    <property type="match status" value="1"/>
</dbReference>
<name>W9XTU5_9EURO</name>
<dbReference type="GO" id="GO:0005634">
    <property type="term" value="C:nucleus"/>
    <property type="evidence" value="ECO:0007669"/>
    <property type="project" value="UniProtKB-SubCell"/>
</dbReference>
<dbReference type="AlphaFoldDB" id="W9XTU5"/>
<gene>
    <name evidence="8" type="ORF">A1O3_04629</name>
</gene>
<dbReference type="PROSITE" id="PS00463">
    <property type="entry name" value="ZN2_CY6_FUNGAL_1"/>
    <property type="match status" value="1"/>
</dbReference>
<dbReference type="SUPFAM" id="SSF57701">
    <property type="entry name" value="Zn2/Cys6 DNA-binding domain"/>
    <property type="match status" value="1"/>
</dbReference>
<organism evidence="8 9">
    <name type="scientific">Capronia epimyces CBS 606.96</name>
    <dbReference type="NCBI Taxonomy" id="1182542"/>
    <lineage>
        <taxon>Eukaryota</taxon>
        <taxon>Fungi</taxon>
        <taxon>Dikarya</taxon>
        <taxon>Ascomycota</taxon>
        <taxon>Pezizomycotina</taxon>
        <taxon>Eurotiomycetes</taxon>
        <taxon>Chaetothyriomycetidae</taxon>
        <taxon>Chaetothyriales</taxon>
        <taxon>Herpotrichiellaceae</taxon>
        <taxon>Capronia</taxon>
    </lineage>
</organism>
<dbReference type="PANTHER" id="PTHR37534:SF38">
    <property type="entry name" value="ZN(2)-C6 FUNGAL-TYPE DOMAIN-CONTAINING PROTEIN"/>
    <property type="match status" value="1"/>
</dbReference>
<keyword evidence="9" id="KW-1185">Reference proteome</keyword>
<feature type="compositionally biased region" description="Basic and acidic residues" evidence="6">
    <location>
        <begin position="168"/>
        <end position="181"/>
    </location>
</feature>
<dbReference type="InterPro" id="IPR021858">
    <property type="entry name" value="Fun_TF"/>
</dbReference>
<evidence type="ECO:0000259" key="7">
    <source>
        <dbReference type="PROSITE" id="PS50048"/>
    </source>
</evidence>
<dbReference type="GO" id="GO:0000976">
    <property type="term" value="F:transcription cis-regulatory region binding"/>
    <property type="evidence" value="ECO:0007669"/>
    <property type="project" value="TreeGrafter"/>
</dbReference>
<feature type="region of interest" description="Disordered" evidence="6">
    <location>
        <begin position="141"/>
        <end position="181"/>
    </location>
</feature>
<proteinExistence type="predicted"/>
<dbReference type="eggNOG" id="ENOG502QU5N">
    <property type="taxonomic scope" value="Eukaryota"/>
</dbReference>
<dbReference type="STRING" id="1182542.W9XTU5"/>
<evidence type="ECO:0000256" key="2">
    <source>
        <dbReference type="ARBA" id="ARBA00023015"/>
    </source>
</evidence>
<dbReference type="OrthoDB" id="5043642at2759"/>
<keyword evidence="4" id="KW-0804">Transcription</keyword>
<dbReference type="Pfam" id="PF00172">
    <property type="entry name" value="Zn_clus"/>
    <property type="match status" value="1"/>
</dbReference>
<dbReference type="GO" id="GO:0000981">
    <property type="term" value="F:DNA-binding transcription factor activity, RNA polymerase II-specific"/>
    <property type="evidence" value="ECO:0007669"/>
    <property type="project" value="InterPro"/>
</dbReference>